<protein>
    <submittedName>
        <fullName evidence="4">XP_028572535.1uncharacterized protein LOC114590431</fullName>
    </submittedName>
</protein>
<feature type="region of interest" description="Disordered" evidence="2">
    <location>
        <begin position="213"/>
        <end position="240"/>
    </location>
</feature>
<feature type="compositionally biased region" description="Low complexity" evidence="2">
    <location>
        <begin position="219"/>
        <end position="240"/>
    </location>
</feature>
<keyword evidence="1" id="KW-0479">Metal-binding</keyword>
<feature type="region of interest" description="Disordered" evidence="2">
    <location>
        <begin position="1"/>
        <end position="20"/>
    </location>
</feature>
<feature type="compositionally biased region" description="Basic residues" evidence="2">
    <location>
        <begin position="83"/>
        <end position="99"/>
    </location>
</feature>
<evidence type="ECO:0000313" key="5">
    <source>
        <dbReference type="Proteomes" id="UP001178461"/>
    </source>
</evidence>
<evidence type="ECO:0000256" key="2">
    <source>
        <dbReference type="SAM" id="MobiDB-lite"/>
    </source>
</evidence>
<evidence type="ECO:0000256" key="1">
    <source>
        <dbReference type="PROSITE-ProRule" id="PRU00723"/>
    </source>
</evidence>
<feature type="domain" description="C3H1-type" evidence="3">
    <location>
        <begin position="165"/>
        <end position="191"/>
    </location>
</feature>
<keyword evidence="1" id="KW-0863">Zinc-finger</keyword>
<name>A0AA35LNP2_9SAUR</name>
<dbReference type="Proteomes" id="UP001178461">
    <property type="component" value="Chromosome W"/>
</dbReference>
<evidence type="ECO:0000259" key="3">
    <source>
        <dbReference type="PROSITE" id="PS50103"/>
    </source>
</evidence>
<gene>
    <name evidence="4" type="ORF">PODLI_1B026299</name>
</gene>
<reference evidence="4" key="1">
    <citation type="submission" date="2022-12" db="EMBL/GenBank/DDBJ databases">
        <authorList>
            <person name="Alioto T."/>
            <person name="Alioto T."/>
            <person name="Gomez Garrido J."/>
        </authorList>
    </citation>
    <scope>NUCLEOTIDE SEQUENCE</scope>
</reference>
<dbReference type="GO" id="GO:0008270">
    <property type="term" value="F:zinc ion binding"/>
    <property type="evidence" value="ECO:0007669"/>
    <property type="project" value="UniProtKB-KW"/>
</dbReference>
<dbReference type="AlphaFoldDB" id="A0AA35LNP2"/>
<accession>A0AA35LNP2</accession>
<evidence type="ECO:0000313" key="4">
    <source>
        <dbReference type="EMBL" id="CAI5799411.1"/>
    </source>
</evidence>
<keyword evidence="5" id="KW-1185">Reference proteome</keyword>
<dbReference type="PROSITE" id="PS50103">
    <property type="entry name" value="ZF_C3H1"/>
    <property type="match status" value="1"/>
</dbReference>
<dbReference type="EMBL" id="OX395145">
    <property type="protein sequence ID" value="CAI5799411.1"/>
    <property type="molecule type" value="Genomic_DNA"/>
</dbReference>
<keyword evidence="1" id="KW-0862">Zinc</keyword>
<feature type="compositionally biased region" description="Polar residues" evidence="2">
    <location>
        <begin position="1"/>
        <end position="12"/>
    </location>
</feature>
<dbReference type="InterPro" id="IPR000571">
    <property type="entry name" value="Znf_CCCH"/>
</dbReference>
<feature type="region of interest" description="Disordered" evidence="2">
    <location>
        <begin position="40"/>
        <end position="112"/>
    </location>
</feature>
<proteinExistence type="predicted"/>
<feature type="zinc finger region" description="C3H1-type" evidence="1">
    <location>
        <begin position="165"/>
        <end position="191"/>
    </location>
</feature>
<sequence length="240" mass="26098">MANRGNAQTPQSGGALVPVEPCNPQAIAQLVSAIQAFYAQCGPPDTPAQHSTSEGSSSDDELPPQQAASASNDPAPRDSSSRGGKRKAKRKHVSKKSRRRDPSDSEDETAGDEAAISYDEDFRRNASLLSSKRWDQRDNNYWMEHVGPNIEKKTHDQAKPGKVDAKRRKQCWDFNRGACQRTACKYLHECDKCLGSHPAINCFKGKQQPFRGGRGHLHQGNQGAPSGASGPAQGSTGNRY</sequence>
<organism evidence="4 5">
    <name type="scientific">Podarcis lilfordi</name>
    <name type="common">Lilford's wall lizard</name>
    <dbReference type="NCBI Taxonomy" id="74358"/>
    <lineage>
        <taxon>Eukaryota</taxon>
        <taxon>Metazoa</taxon>
        <taxon>Chordata</taxon>
        <taxon>Craniata</taxon>
        <taxon>Vertebrata</taxon>
        <taxon>Euteleostomi</taxon>
        <taxon>Lepidosauria</taxon>
        <taxon>Squamata</taxon>
        <taxon>Bifurcata</taxon>
        <taxon>Unidentata</taxon>
        <taxon>Episquamata</taxon>
        <taxon>Laterata</taxon>
        <taxon>Lacertibaenia</taxon>
        <taxon>Lacertidae</taxon>
        <taxon>Podarcis</taxon>
    </lineage>
</organism>